<protein>
    <submittedName>
        <fullName evidence="3">Uncharacterized protein</fullName>
    </submittedName>
</protein>
<keyword evidence="2" id="KW-1133">Transmembrane helix</keyword>
<feature type="region of interest" description="Disordered" evidence="1">
    <location>
        <begin position="293"/>
        <end position="313"/>
    </location>
</feature>
<evidence type="ECO:0000313" key="4">
    <source>
        <dbReference type="Proteomes" id="UP000030750"/>
    </source>
</evidence>
<keyword evidence="4" id="KW-1185">Reference proteome</keyword>
<feature type="compositionally biased region" description="Basic and acidic residues" evidence="1">
    <location>
        <begin position="57"/>
        <end position="75"/>
    </location>
</feature>
<evidence type="ECO:0000256" key="1">
    <source>
        <dbReference type="SAM" id="MobiDB-lite"/>
    </source>
</evidence>
<evidence type="ECO:0000313" key="3">
    <source>
        <dbReference type="EMBL" id="CDJ50481.1"/>
    </source>
</evidence>
<feature type="region of interest" description="Disordered" evidence="1">
    <location>
        <begin position="408"/>
        <end position="435"/>
    </location>
</feature>
<dbReference type="AlphaFoldDB" id="U6LJZ4"/>
<feature type="compositionally biased region" description="Low complexity" evidence="1">
    <location>
        <begin position="344"/>
        <end position="360"/>
    </location>
</feature>
<proteinExistence type="predicted"/>
<reference evidence="3" key="1">
    <citation type="submission" date="2013-10" db="EMBL/GenBank/DDBJ databases">
        <title>Genomic analysis of the causative agents of coccidiosis in chickens.</title>
        <authorList>
            <person name="Reid A.J."/>
            <person name="Blake D."/>
            <person name="Billington K."/>
            <person name="Browne H."/>
            <person name="Dunn M."/>
            <person name="Hung S."/>
            <person name="Kawahara F."/>
            <person name="Miranda-Saavedra D."/>
            <person name="Mourier T."/>
            <person name="Nagra H."/>
            <person name="Otto T.D."/>
            <person name="Rawlings N."/>
            <person name="Sanchez A."/>
            <person name="Sanders M."/>
            <person name="Subramaniam C."/>
            <person name="Tay Y."/>
            <person name="Dear P."/>
            <person name="Doerig C."/>
            <person name="Gruber A."/>
            <person name="Parkinson J."/>
            <person name="Shirley M."/>
            <person name="Wan K.L."/>
            <person name="Berriman M."/>
            <person name="Tomley F."/>
            <person name="Pain A."/>
        </authorList>
    </citation>
    <scope>NUCLEOTIDE SEQUENCE [LARGE SCALE GENOMIC DNA]</scope>
    <source>
        <strain evidence="3">Houghton</strain>
    </source>
</reference>
<organism evidence="3 4">
    <name type="scientific">Eimeria brunetti</name>
    <dbReference type="NCBI Taxonomy" id="51314"/>
    <lineage>
        <taxon>Eukaryota</taxon>
        <taxon>Sar</taxon>
        <taxon>Alveolata</taxon>
        <taxon>Apicomplexa</taxon>
        <taxon>Conoidasida</taxon>
        <taxon>Coccidia</taxon>
        <taxon>Eucoccidiorida</taxon>
        <taxon>Eimeriorina</taxon>
        <taxon>Eimeriidae</taxon>
        <taxon>Eimeria</taxon>
    </lineage>
</organism>
<evidence type="ECO:0000256" key="2">
    <source>
        <dbReference type="SAM" id="Phobius"/>
    </source>
</evidence>
<reference evidence="3" key="2">
    <citation type="submission" date="2013-10" db="EMBL/GenBank/DDBJ databases">
        <authorList>
            <person name="Aslett M."/>
        </authorList>
    </citation>
    <scope>NUCLEOTIDE SEQUENCE [LARGE SCALE GENOMIC DNA]</scope>
    <source>
        <strain evidence="3">Houghton</strain>
    </source>
</reference>
<dbReference type="VEuPathDB" id="ToxoDB:EBH_0034000"/>
<feature type="transmembrane region" description="Helical" evidence="2">
    <location>
        <begin position="673"/>
        <end position="695"/>
    </location>
</feature>
<dbReference type="Proteomes" id="UP000030750">
    <property type="component" value="Unassembled WGS sequence"/>
</dbReference>
<feature type="compositionally biased region" description="Low complexity" evidence="1">
    <location>
        <begin position="86"/>
        <end position="97"/>
    </location>
</feature>
<keyword evidence="2" id="KW-0472">Membrane</keyword>
<feature type="region of interest" description="Disordered" evidence="1">
    <location>
        <begin position="336"/>
        <end position="369"/>
    </location>
</feature>
<name>U6LJZ4_9EIME</name>
<dbReference type="OrthoDB" id="347921at2759"/>
<keyword evidence="2" id="KW-0812">Transmembrane</keyword>
<feature type="transmembrane region" description="Helical" evidence="2">
    <location>
        <begin position="718"/>
        <end position="740"/>
    </location>
</feature>
<feature type="compositionally biased region" description="Low complexity" evidence="1">
    <location>
        <begin position="484"/>
        <end position="506"/>
    </location>
</feature>
<sequence>MGGPETTLLLIQHQNCLLPSENSDRTIARSKKVSISTGIDWQSKPGRIELPSLQPEQIDKQQKGGAREKATKFEPRLLVSRPLGQSLSDSSSSDSYSNRLEHHEGPHTRKLHATRFYRRGLSAPNLLFSEESLPAASAEPTVRLPTAQETAPAVKKEELLSNGVRQWVCQTNEYCCRDCAALQAASTLEALQEASKASLGTSEGGEEPAAASLAAVDAAAFGVTFSVIPRPPKRFQGPKCPCTAAGAAGLQRRTRWIRAKRASCFGSKSSQNSSKAVKSSRYRGEVRLSGSECSSHGCSRLKNSNSSSPIDSAETQRTLSIWRRCREKLHRQRLRLRDINNRRSSTPPVAPAEVAVAPPSEEADRSPFEGDALLPACHSIATAAAAPPPPAGAVTNAAVVTNLSEFHLQRPRESEGSSGAAEPGRSEKCTSPVNRGAGAAVTVTATTAARNSSSYQVVTRPAASAPTTAVDVGQQKQEQHKHQQQGPFQQQQRQRVLQLGAAPAGSSGSGGAVPGSTCSTALASHGSSPAVLFAGKDQREDVASQDIHRKETNVGLQTQARPTSAVNVAFSSERKDNKTGATDRRIWFVPPLCCLAWNTSARPFSAWDLRMSYHCLLPFTVLKLLRVLLCYLLSTVMHLGIERQRTPVPVGVPSDASVAVGCGASHQHLLQRLLQLCCFCSLVVAMWGLAVVFVATRPLLKPFNIDGAPAAAAGAQRIYVFTFLELLGSAVCAVMATWAYKPGDLLRAHQRLLLLQKQLPLGAVPAIEGDGSCNVTCTKGRLTSEPFRKLMAAARGCSFRCFWQAQA</sequence>
<accession>U6LJZ4</accession>
<gene>
    <name evidence="3" type="ORF">EBH_0034000</name>
</gene>
<feature type="region of interest" description="Disordered" evidence="1">
    <location>
        <begin position="450"/>
        <end position="516"/>
    </location>
</feature>
<feature type="region of interest" description="Disordered" evidence="1">
    <location>
        <begin position="44"/>
        <end position="111"/>
    </location>
</feature>
<dbReference type="EMBL" id="HG712250">
    <property type="protein sequence ID" value="CDJ50481.1"/>
    <property type="molecule type" value="Genomic_DNA"/>
</dbReference>